<dbReference type="Proteomes" id="UP001328107">
    <property type="component" value="Unassembled WGS sequence"/>
</dbReference>
<evidence type="ECO:0000313" key="1">
    <source>
        <dbReference type="EMBL" id="GMR38072.1"/>
    </source>
</evidence>
<comment type="caution">
    <text evidence="1">The sequence shown here is derived from an EMBL/GenBank/DDBJ whole genome shotgun (WGS) entry which is preliminary data.</text>
</comment>
<feature type="non-terminal residue" evidence="1">
    <location>
        <position position="1"/>
    </location>
</feature>
<protein>
    <submittedName>
        <fullName evidence="1">Uncharacterized protein</fullName>
    </submittedName>
</protein>
<organism evidence="1 2">
    <name type="scientific">Pristionchus mayeri</name>
    <dbReference type="NCBI Taxonomy" id="1317129"/>
    <lineage>
        <taxon>Eukaryota</taxon>
        <taxon>Metazoa</taxon>
        <taxon>Ecdysozoa</taxon>
        <taxon>Nematoda</taxon>
        <taxon>Chromadorea</taxon>
        <taxon>Rhabditida</taxon>
        <taxon>Rhabditina</taxon>
        <taxon>Diplogasteromorpha</taxon>
        <taxon>Diplogasteroidea</taxon>
        <taxon>Neodiplogasteridae</taxon>
        <taxon>Pristionchus</taxon>
    </lineage>
</organism>
<dbReference type="AlphaFoldDB" id="A0AAN5CCA7"/>
<accession>A0AAN5CCA7</accession>
<gene>
    <name evidence="1" type="ORF">PMAYCL1PPCAC_08267</name>
</gene>
<name>A0AAN5CCA7_9BILA</name>
<dbReference type="EMBL" id="BTRK01000002">
    <property type="protein sequence ID" value="GMR38072.1"/>
    <property type="molecule type" value="Genomic_DNA"/>
</dbReference>
<evidence type="ECO:0000313" key="2">
    <source>
        <dbReference type="Proteomes" id="UP001328107"/>
    </source>
</evidence>
<reference evidence="2" key="1">
    <citation type="submission" date="2022-10" db="EMBL/GenBank/DDBJ databases">
        <title>Genome assembly of Pristionchus species.</title>
        <authorList>
            <person name="Yoshida K."/>
            <person name="Sommer R.J."/>
        </authorList>
    </citation>
    <scope>NUCLEOTIDE SEQUENCE [LARGE SCALE GENOMIC DNA]</scope>
    <source>
        <strain evidence="2">RS5460</strain>
    </source>
</reference>
<proteinExistence type="predicted"/>
<keyword evidence="2" id="KW-1185">Reference proteome</keyword>
<sequence>NTMATGQVTLEFRKKELLTAPELAQYHLLDNGVIFYYEPFKQSYPSPKRDPYYEETPRRLYVKWQGVEVEAELPDGNICETTISAVGNALYFEADRKLYKATFAPPITIKIELVRDMLEDEETRGGGLVTRVVEGKTIVYRIDGTKVAQPRGFSELIHGLELRGIHRGKVVYVFPGTVNKLDADVIVAKPNSCFHDSSPFVFTARSEGWLAAQDLITIPAPVPIAIKVISANVNEPIVIQEMLGIANGEIVLIAKRSEDSHWYLMTAHLPGKLTRPQAETAKDRPKMEIEMAWKEQQFQSTIDEQSQRILELQSIIDSDRFFQLIHSFVAENEFFKLYSHIFSDGAEGARTSSYN</sequence>